<name>A0A843WCT2_COLES</name>
<comment type="similarity">
    <text evidence="2">Belongs to the RdRP family.</text>
</comment>
<proteinExistence type="inferred from homology"/>
<dbReference type="InterPro" id="IPR058751">
    <property type="entry name" value="RDRP_helical"/>
</dbReference>
<dbReference type="InterPro" id="IPR035979">
    <property type="entry name" value="RBD_domain_sf"/>
</dbReference>
<comment type="catalytic activity">
    <reaction evidence="2">
        <text>RNA(n) + a ribonucleoside 5'-triphosphate = RNA(n+1) + diphosphate</text>
        <dbReference type="Rhea" id="RHEA:21248"/>
        <dbReference type="Rhea" id="RHEA-COMP:14527"/>
        <dbReference type="Rhea" id="RHEA-COMP:17342"/>
        <dbReference type="ChEBI" id="CHEBI:33019"/>
        <dbReference type="ChEBI" id="CHEBI:61557"/>
        <dbReference type="ChEBI" id="CHEBI:140395"/>
        <dbReference type="EC" id="2.7.7.48"/>
    </reaction>
</comment>
<dbReference type="InterPro" id="IPR007855">
    <property type="entry name" value="RDRP"/>
</dbReference>
<dbReference type="AlphaFoldDB" id="A0A843WCT2"/>
<dbReference type="InterPro" id="IPR000504">
    <property type="entry name" value="RRM_dom"/>
</dbReference>
<feature type="domain" description="RRM" evidence="3">
    <location>
        <begin position="166"/>
        <end position="249"/>
    </location>
</feature>
<evidence type="ECO:0000256" key="2">
    <source>
        <dbReference type="RuleBase" id="RU363098"/>
    </source>
</evidence>
<keyword evidence="5" id="KW-1185">Reference proteome</keyword>
<sequence>MDEVVLSRLDLTWSTRHNYGILGFVAHVMALTITTELQRRDGDGCDDIAYSNCSLSAWCVRALTRSRGGTRVESGRRVCCEEQGVGFEHGHLLISSSYRAPPAEVVWHGMVDFFNRRLFSASEIEALWVPVVRGALCRLARLRWEISHDAAAPLRLFKRNKKMGSRTIQISGFPFNIEAEQVKEFLESHTGRGTILALKVRHPKIIKSNSRDYAVVQFTDRDLAKGMLFKAQHGLMYDGSYLKAREMERDIVPRPRQNMLELSERTLYFGCQVSSDRLHVLFTSYGVEIKFGANMRKISFFGSWENREYKLEFTYESIWEIQLCHSRAQCKDFLMFLVVSAPRIYVQPLKVVEYIAEDFQRNYFKDCAEDQWIRAVDFTPSSSIGQSHVFCLELPFKFPLPDIRQIFCYFKEFDGYLHLESGRSYSHSLDLVPYVHPRPGTEVPYQILFKVNHMVQHGILSGPTLDDQFFRLLNPDYIPFGYIERALEHLSYTKDYCFDPVQWLHRQYAKYQTSNHELESVAIQLDPGLVYVRRVQVTPLKIYFHGPEINVSNRVVRRYIDDLDNFIRVSFVDEDEEKMHSTNLLPRTASADGNRHTDIYRRILSTLRNGIAVGDRKFEFLAFSSSQLRENSLWMFSPRTGLNAADIRAWMGDFSSIRNVAKYAARLGQSFSSSTETLTVHKNEVEIIPDVKNGSVYVFSDGIGKISAEFARKVAIKCDMKSATPSAFQIRYAGYKGVVAIDPRSTKKLSLRKSMCKFESDNVKLDVLSYSKYQPCYLNRQLITLLSTLGVKDQVFEMKQDASVEQLDEILTNPSKALEALETMFPGEMTNIMKEMLLCGYKPDTEPFLSMMLQTFRSSKLLELRTRTRIFLPKGRSMMGCLDETATLAYGQVFVQVSCVGSRQFEDSGLYMFSHSESQHRTVVIKGRVIVAKNPCLHPGDVRILLAIDVPDLHHMVDCVVFPQKGERPHPNECSGSDLDGDIYFVSWDPALIPPRQVPAMDYAAAPMENLDHDVSIEVLASICMNFFPLHAISFNHFFHPTS</sequence>
<dbReference type="GO" id="GO:0030422">
    <property type="term" value="P:siRNA processing"/>
    <property type="evidence" value="ECO:0007669"/>
    <property type="project" value="TreeGrafter"/>
</dbReference>
<evidence type="ECO:0000313" key="5">
    <source>
        <dbReference type="Proteomes" id="UP000652761"/>
    </source>
</evidence>
<reference evidence="4" key="1">
    <citation type="submission" date="2017-07" db="EMBL/GenBank/DDBJ databases">
        <title>Taro Niue Genome Assembly and Annotation.</title>
        <authorList>
            <person name="Atibalentja N."/>
            <person name="Keating K."/>
            <person name="Fields C.J."/>
        </authorList>
    </citation>
    <scope>NUCLEOTIDE SEQUENCE</scope>
    <source>
        <strain evidence="4">Niue_2</strain>
        <tissue evidence="4">Leaf</tissue>
    </source>
</reference>
<dbReference type="InterPro" id="IPR058763">
    <property type="entry name" value="RRM_RDR1/2-like"/>
</dbReference>
<dbReference type="Proteomes" id="UP000652761">
    <property type="component" value="Unassembled WGS sequence"/>
</dbReference>
<dbReference type="CDD" id="cd00590">
    <property type="entry name" value="RRM_SF"/>
    <property type="match status" value="1"/>
</dbReference>
<dbReference type="PROSITE" id="PS50102">
    <property type="entry name" value="RRM"/>
    <property type="match status" value="1"/>
</dbReference>
<dbReference type="Pfam" id="PF26250">
    <property type="entry name" value="RRM_RdRP1_2"/>
    <property type="match status" value="1"/>
</dbReference>
<dbReference type="InterPro" id="IPR057596">
    <property type="entry name" value="RDRP_core"/>
</dbReference>
<evidence type="ECO:0000259" key="3">
    <source>
        <dbReference type="PROSITE" id="PS50102"/>
    </source>
</evidence>
<dbReference type="SUPFAM" id="SSF54928">
    <property type="entry name" value="RNA-binding domain, RBD"/>
    <property type="match status" value="1"/>
</dbReference>
<dbReference type="Pfam" id="PF05183">
    <property type="entry name" value="RdRP"/>
    <property type="match status" value="1"/>
</dbReference>
<keyword evidence="2" id="KW-0696">RNA-directed RNA polymerase</keyword>
<dbReference type="PANTHER" id="PTHR23079">
    <property type="entry name" value="RNA-DEPENDENT RNA POLYMERASE"/>
    <property type="match status" value="1"/>
</dbReference>
<protein>
    <recommendedName>
        <fullName evidence="2">RNA-dependent RNA polymerase</fullName>
        <ecNumber evidence="2">2.7.7.48</ecNumber>
    </recommendedName>
</protein>
<dbReference type="OrthoDB" id="6513042at2759"/>
<evidence type="ECO:0000313" key="4">
    <source>
        <dbReference type="EMBL" id="MQM03461.1"/>
    </source>
</evidence>
<keyword evidence="2" id="KW-0808">Transferase</keyword>
<accession>A0A843WCT2</accession>
<dbReference type="GO" id="GO:0031380">
    <property type="term" value="C:nuclear RNA-directed RNA polymerase complex"/>
    <property type="evidence" value="ECO:0007669"/>
    <property type="project" value="TreeGrafter"/>
</dbReference>
<dbReference type="GO" id="GO:0003968">
    <property type="term" value="F:RNA-directed RNA polymerase activity"/>
    <property type="evidence" value="ECO:0007669"/>
    <property type="project" value="UniProtKB-KW"/>
</dbReference>
<dbReference type="InterPro" id="IPR057590">
    <property type="entry name" value="PH_RDR1/2-like"/>
</dbReference>
<dbReference type="InterPro" id="IPR012677">
    <property type="entry name" value="Nucleotide-bd_a/b_plait_sf"/>
</dbReference>
<dbReference type="Gene3D" id="3.30.70.330">
    <property type="match status" value="1"/>
</dbReference>
<gene>
    <name evidence="4" type="ORF">Taro_036242</name>
</gene>
<keyword evidence="2" id="KW-0943">RNA-mediated gene silencing</keyword>
<comment type="function">
    <text evidence="2">Probably involved in the RNA silencing pathway and required for the generation of small interfering RNAs (siRNAs).</text>
</comment>
<dbReference type="PANTHER" id="PTHR23079:SF1">
    <property type="entry name" value="RNA-DEPENDENT RNA POLYMERASE 1"/>
    <property type="match status" value="1"/>
</dbReference>
<keyword evidence="2" id="KW-0548">Nucleotidyltransferase</keyword>
<dbReference type="Pfam" id="PF24823">
    <property type="entry name" value="PH_RDR2"/>
    <property type="match status" value="1"/>
</dbReference>
<evidence type="ECO:0000256" key="1">
    <source>
        <dbReference type="PROSITE-ProRule" id="PRU00176"/>
    </source>
</evidence>
<comment type="caution">
    <text evidence="4">The sequence shown here is derived from an EMBL/GenBank/DDBJ whole genome shotgun (WGS) entry which is preliminary data.</text>
</comment>
<keyword evidence="1 2" id="KW-0694">RNA-binding</keyword>
<dbReference type="Pfam" id="PF26252">
    <property type="entry name" value="RdRP_helical"/>
    <property type="match status" value="1"/>
</dbReference>
<dbReference type="EC" id="2.7.7.48" evidence="2"/>
<dbReference type="GO" id="GO:0003723">
    <property type="term" value="F:RNA binding"/>
    <property type="evidence" value="ECO:0007669"/>
    <property type="project" value="UniProtKB-UniRule"/>
</dbReference>
<organism evidence="4 5">
    <name type="scientific">Colocasia esculenta</name>
    <name type="common">Wild taro</name>
    <name type="synonym">Arum esculentum</name>
    <dbReference type="NCBI Taxonomy" id="4460"/>
    <lineage>
        <taxon>Eukaryota</taxon>
        <taxon>Viridiplantae</taxon>
        <taxon>Streptophyta</taxon>
        <taxon>Embryophyta</taxon>
        <taxon>Tracheophyta</taxon>
        <taxon>Spermatophyta</taxon>
        <taxon>Magnoliopsida</taxon>
        <taxon>Liliopsida</taxon>
        <taxon>Araceae</taxon>
        <taxon>Aroideae</taxon>
        <taxon>Colocasieae</taxon>
        <taxon>Colocasia</taxon>
    </lineage>
</organism>
<dbReference type="EMBL" id="NMUH01003039">
    <property type="protein sequence ID" value="MQM03461.1"/>
    <property type="molecule type" value="Genomic_DNA"/>
</dbReference>